<sequence length="60" mass="7014">MLRVAASPPLLLSDLKIPAQFKRLFVTPKFLNYRHCDNRTRNMRSFALSCHVVNFNHSKL</sequence>
<dbReference type="EMBL" id="LN829119">
    <property type="protein sequence ID" value="CPR19973.1"/>
    <property type="molecule type" value="Genomic_DNA"/>
</dbReference>
<gene>
    <name evidence="1" type="ORF">YBN1229_v1_2401</name>
</gene>
<proteinExistence type="predicted"/>
<name>A0A0D6JG79_9HYPH</name>
<dbReference type="KEGG" id="fil:BN1229_v1_3520"/>
<reference evidence="2" key="1">
    <citation type="submission" date="2015-02" db="EMBL/GenBank/DDBJ databases">
        <authorList>
            <person name="Chooi Y.-H."/>
        </authorList>
    </citation>
    <scope>NUCLEOTIDE SEQUENCE [LARGE SCALE GENOMIC DNA]</scope>
    <source>
        <strain evidence="2">strain Y</strain>
    </source>
</reference>
<dbReference type="AlphaFoldDB" id="A0A0D6JG79"/>
<dbReference type="KEGG" id="fiy:BN1229_v1_2401"/>
<evidence type="ECO:0000313" key="2">
    <source>
        <dbReference type="Proteomes" id="UP000033187"/>
    </source>
</evidence>
<accession>A0A0D6JG79</accession>
<organism evidence="1 2">
    <name type="scientific">Candidatus Filomicrobium marinum</name>
    <dbReference type="NCBI Taxonomy" id="1608628"/>
    <lineage>
        <taxon>Bacteria</taxon>
        <taxon>Pseudomonadati</taxon>
        <taxon>Pseudomonadota</taxon>
        <taxon>Alphaproteobacteria</taxon>
        <taxon>Hyphomicrobiales</taxon>
        <taxon>Hyphomicrobiaceae</taxon>
        <taxon>Filomicrobium</taxon>
    </lineage>
</organism>
<dbReference type="Proteomes" id="UP000033187">
    <property type="component" value="Chromosome 1"/>
</dbReference>
<evidence type="ECO:0000313" key="1">
    <source>
        <dbReference type="EMBL" id="CPR19973.1"/>
    </source>
</evidence>
<keyword evidence="2" id="KW-1185">Reference proteome</keyword>
<protein>
    <submittedName>
        <fullName evidence="1">Uncharacterized protein</fullName>
    </submittedName>
</protein>